<dbReference type="PANTHER" id="PTHR34978">
    <property type="entry name" value="POSSIBLE SENSOR-TRANSDUCER PROTEIN BLAR"/>
    <property type="match status" value="1"/>
</dbReference>
<dbReference type="GO" id="GO:0004222">
    <property type="term" value="F:metalloendopeptidase activity"/>
    <property type="evidence" value="ECO:0007669"/>
    <property type="project" value="InterPro"/>
</dbReference>
<keyword evidence="5" id="KW-0862">Zinc</keyword>
<reference evidence="9" key="1">
    <citation type="submission" date="2020-05" db="EMBL/GenBank/DDBJ databases">
        <authorList>
            <person name="Chiriac C."/>
            <person name="Salcher M."/>
            <person name="Ghai R."/>
            <person name="Kavagutti S V."/>
        </authorList>
    </citation>
    <scope>NUCLEOTIDE SEQUENCE</scope>
</reference>
<dbReference type="AlphaFoldDB" id="A0A6J6IFS7"/>
<gene>
    <name evidence="9" type="ORF">UFOPK1909_00715</name>
</gene>
<evidence type="ECO:0000256" key="3">
    <source>
        <dbReference type="ARBA" id="ARBA00022723"/>
    </source>
</evidence>
<keyword evidence="2" id="KW-0645">Protease</keyword>
<evidence type="ECO:0000259" key="8">
    <source>
        <dbReference type="Pfam" id="PF01435"/>
    </source>
</evidence>
<sequence length="242" mass="26662">MNAPLLFIPLALEWVILITALAPLVLVNKFRARPQLGIAIWLSAFLSAGLATIAAIVIAVWAYFETWNELNNNSLGGEGWISALVVSFAPWIALAVGGISLALINQRIEPLIATAREIEPLINLSKRPLMNFMGTQVSVVELPFAYALATRKEILISSFVVEHLSKDELDAVLWHELGHVKQSHFQIKRLAGFIKYLSSRVAASRALVFEIEILCEISADKFALKNVSAPTLKMARSLFTSL</sequence>
<dbReference type="InterPro" id="IPR001915">
    <property type="entry name" value="Peptidase_M48"/>
</dbReference>
<evidence type="ECO:0000313" key="9">
    <source>
        <dbReference type="EMBL" id="CAB4623304.1"/>
    </source>
</evidence>
<dbReference type="GO" id="GO:0046872">
    <property type="term" value="F:metal ion binding"/>
    <property type="evidence" value="ECO:0007669"/>
    <property type="project" value="UniProtKB-KW"/>
</dbReference>
<feature type="transmembrane region" description="Helical" evidence="7">
    <location>
        <begin position="6"/>
        <end position="27"/>
    </location>
</feature>
<keyword evidence="7" id="KW-0472">Membrane</keyword>
<feature type="domain" description="Peptidase M48" evidence="8">
    <location>
        <begin position="117"/>
        <end position="188"/>
    </location>
</feature>
<protein>
    <submittedName>
        <fullName evidence="9">Unannotated protein</fullName>
    </submittedName>
</protein>
<evidence type="ECO:0000256" key="1">
    <source>
        <dbReference type="ARBA" id="ARBA00001947"/>
    </source>
</evidence>
<keyword evidence="7" id="KW-0812">Transmembrane</keyword>
<dbReference type="Gene3D" id="3.30.2010.10">
    <property type="entry name" value="Metalloproteases ('zincins'), catalytic domain"/>
    <property type="match status" value="1"/>
</dbReference>
<dbReference type="Pfam" id="PF01435">
    <property type="entry name" value="Peptidase_M48"/>
    <property type="match status" value="1"/>
</dbReference>
<dbReference type="InterPro" id="IPR052173">
    <property type="entry name" value="Beta-lactam_resp_regulator"/>
</dbReference>
<feature type="transmembrane region" description="Helical" evidence="7">
    <location>
        <begin position="79"/>
        <end position="104"/>
    </location>
</feature>
<evidence type="ECO:0000256" key="2">
    <source>
        <dbReference type="ARBA" id="ARBA00022670"/>
    </source>
</evidence>
<evidence type="ECO:0000256" key="6">
    <source>
        <dbReference type="ARBA" id="ARBA00023049"/>
    </source>
</evidence>
<evidence type="ECO:0000256" key="7">
    <source>
        <dbReference type="SAM" id="Phobius"/>
    </source>
</evidence>
<dbReference type="PANTHER" id="PTHR34978:SF3">
    <property type="entry name" value="SLR0241 PROTEIN"/>
    <property type="match status" value="1"/>
</dbReference>
<name>A0A6J6IFS7_9ZZZZ</name>
<feature type="transmembrane region" description="Helical" evidence="7">
    <location>
        <begin position="39"/>
        <end position="64"/>
    </location>
</feature>
<keyword evidence="7" id="KW-1133">Transmembrane helix</keyword>
<dbReference type="GO" id="GO:0006508">
    <property type="term" value="P:proteolysis"/>
    <property type="evidence" value="ECO:0007669"/>
    <property type="project" value="UniProtKB-KW"/>
</dbReference>
<organism evidence="9">
    <name type="scientific">freshwater metagenome</name>
    <dbReference type="NCBI Taxonomy" id="449393"/>
    <lineage>
        <taxon>unclassified sequences</taxon>
        <taxon>metagenomes</taxon>
        <taxon>ecological metagenomes</taxon>
    </lineage>
</organism>
<dbReference type="EMBL" id="CAEZVD010000072">
    <property type="protein sequence ID" value="CAB4623304.1"/>
    <property type="molecule type" value="Genomic_DNA"/>
</dbReference>
<comment type="cofactor">
    <cofactor evidence="1">
        <name>Zn(2+)</name>
        <dbReference type="ChEBI" id="CHEBI:29105"/>
    </cofactor>
</comment>
<evidence type="ECO:0000256" key="4">
    <source>
        <dbReference type="ARBA" id="ARBA00022801"/>
    </source>
</evidence>
<keyword evidence="3" id="KW-0479">Metal-binding</keyword>
<evidence type="ECO:0000256" key="5">
    <source>
        <dbReference type="ARBA" id="ARBA00022833"/>
    </source>
</evidence>
<keyword evidence="4" id="KW-0378">Hydrolase</keyword>
<keyword evidence="6" id="KW-0482">Metalloprotease</keyword>
<proteinExistence type="predicted"/>
<accession>A0A6J6IFS7</accession>